<protein>
    <submittedName>
        <fullName evidence="1">Uncharacterized protein</fullName>
    </submittedName>
</protein>
<organism evidence="1 2">
    <name type="scientific">Pseudocercospora musae</name>
    <dbReference type="NCBI Taxonomy" id="113226"/>
    <lineage>
        <taxon>Eukaryota</taxon>
        <taxon>Fungi</taxon>
        <taxon>Dikarya</taxon>
        <taxon>Ascomycota</taxon>
        <taxon>Pezizomycotina</taxon>
        <taxon>Dothideomycetes</taxon>
        <taxon>Dothideomycetidae</taxon>
        <taxon>Mycosphaerellales</taxon>
        <taxon>Mycosphaerellaceae</taxon>
        <taxon>Pseudocercospora</taxon>
    </lineage>
</organism>
<evidence type="ECO:0000313" key="1">
    <source>
        <dbReference type="EMBL" id="KXT13887.1"/>
    </source>
</evidence>
<dbReference type="Proteomes" id="UP000073492">
    <property type="component" value="Unassembled WGS sequence"/>
</dbReference>
<comment type="caution">
    <text evidence="1">The sequence shown here is derived from an EMBL/GenBank/DDBJ whole genome shotgun (WGS) entry which is preliminary data.</text>
</comment>
<sequence>MSSNESKSVGGSRMKVERNIYLHALKFVKIRSPKWRGPNVFAIEIREQNVPTGDYLRRAQFGVFVAFETISRKMSMVTEHWVVKNDAKNWQASISECLGEHSAYAYAS</sequence>
<dbReference type="EMBL" id="LFZO01000100">
    <property type="protein sequence ID" value="KXT13887.1"/>
    <property type="molecule type" value="Genomic_DNA"/>
</dbReference>
<dbReference type="AlphaFoldDB" id="A0A139IGG2"/>
<gene>
    <name evidence="1" type="ORF">AC579_2648</name>
</gene>
<evidence type="ECO:0000313" key="2">
    <source>
        <dbReference type="Proteomes" id="UP000073492"/>
    </source>
</evidence>
<proteinExistence type="predicted"/>
<accession>A0A139IGG2</accession>
<reference evidence="1 2" key="1">
    <citation type="submission" date="2015-07" db="EMBL/GenBank/DDBJ databases">
        <title>Comparative genomics of the Sigatoka disease complex on banana suggests a link between parallel evolutionary changes in Pseudocercospora fijiensis and Pseudocercospora eumusae and increased virulence on the banana host.</title>
        <authorList>
            <person name="Chang T.-C."/>
            <person name="Salvucci A."/>
            <person name="Crous P.W."/>
            <person name="Stergiopoulos I."/>
        </authorList>
    </citation>
    <scope>NUCLEOTIDE SEQUENCE [LARGE SCALE GENOMIC DNA]</scope>
    <source>
        <strain evidence="1 2">CBS 116634</strain>
    </source>
</reference>
<keyword evidence="2" id="KW-1185">Reference proteome</keyword>
<name>A0A139IGG2_9PEZI</name>